<reference evidence="2" key="2">
    <citation type="submission" date="2015-11" db="EMBL/GenBank/DDBJ databases">
        <authorList>
            <person name="Zhang Y."/>
            <person name="Guo Z."/>
        </authorList>
    </citation>
    <scope>NUCLEOTIDE SEQUENCE</scope>
</reference>
<dbReference type="OrthoDB" id="10444216at2759"/>
<organism evidence="2 3">
    <name type="scientific">Echinococcus multilocularis</name>
    <name type="common">Fox tapeworm</name>
    <dbReference type="NCBI Taxonomy" id="6211"/>
    <lineage>
        <taxon>Eukaryota</taxon>
        <taxon>Metazoa</taxon>
        <taxon>Spiralia</taxon>
        <taxon>Lophotrochozoa</taxon>
        <taxon>Platyhelminthes</taxon>
        <taxon>Cestoda</taxon>
        <taxon>Eucestoda</taxon>
        <taxon>Cyclophyllidea</taxon>
        <taxon>Taeniidae</taxon>
        <taxon>Echinococcus</taxon>
    </lineage>
</organism>
<proteinExistence type="predicted"/>
<dbReference type="EMBL" id="LN902849">
    <property type="protein sequence ID" value="CDS36475.1"/>
    <property type="molecule type" value="Genomic_DNA"/>
</dbReference>
<dbReference type="AlphaFoldDB" id="A0A068Y251"/>
<feature type="region of interest" description="Disordered" evidence="1">
    <location>
        <begin position="1"/>
        <end position="20"/>
    </location>
</feature>
<gene>
    <name evidence="2" type="ORF">EmuJ_000357300</name>
</gene>
<accession>A0A068Y251</accession>
<name>A0A068Y251_ECHMU</name>
<evidence type="ECO:0000313" key="3">
    <source>
        <dbReference type="Proteomes" id="UP000017246"/>
    </source>
</evidence>
<protein>
    <submittedName>
        <fullName evidence="2">Uncharacterized protein</fullName>
    </submittedName>
</protein>
<keyword evidence="3" id="KW-1185">Reference proteome</keyword>
<feature type="region of interest" description="Disordered" evidence="1">
    <location>
        <begin position="48"/>
        <end position="68"/>
    </location>
</feature>
<reference evidence="2" key="1">
    <citation type="journal article" date="2013" name="Nature">
        <title>The genomes of four tapeworm species reveal adaptations to parasitism.</title>
        <authorList>
            <person name="Tsai I.J."/>
            <person name="Zarowiecki M."/>
            <person name="Holroyd N."/>
            <person name="Garciarrubio A."/>
            <person name="Sanchez-Flores A."/>
            <person name="Brooks K.L."/>
            <person name="Tracey A."/>
            <person name="Bobes R.J."/>
            <person name="Fragoso G."/>
            <person name="Sciutto E."/>
            <person name="Aslett M."/>
            <person name="Beasley H."/>
            <person name="Bennett H.M."/>
            <person name="Cai J."/>
            <person name="Camicia F."/>
            <person name="Clark R."/>
            <person name="Cucher M."/>
            <person name="De Silva N."/>
            <person name="Day T.A."/>
            <person name="Deplazes P."/>
            <person name="Estrada K."/>
            <person name="Fernandez C."/>
            <person name="Holland P.W."/>
            <person name="Hou J."/>
            <person name="Hu S."/>
            <person name="Huckvale T."/>
            <person name="Hung S.S."/>
            <person name="Kamenetzky L."/>
            <person name="Keane J.A."/>
            <person name="Kiss F."/>
            <person name="Koziol U."/>
            <person name="Lambert O."/>
            <person name="Liu K."/>
            <person name="Luo X."/>
            <person name="Luo Y."/>
            <person name="Macchiaroli N."/>
            <person name="Nichol S."/>
            <person name="Paps J."/>
            <person name="Parkinson J."/>
            <person name="Pouchkina-Stantcheva N."/>
            <person name="Riddiford N."/>
            <person name="Rosenzvit M."/>
            <person name="Salinas G."/>
            <person name="Wasmuth J.D."/>
            <person name="Zamanian M."/>
            <person name="Zheng Y."/>
            <person name="Cai X."/>
            <person name="Soberon X."/>
            <person name="Olson P.D."/>
            <person name="Laclette J.P."/>
            <person name="Brehm K."/>
            <person name="Berriman M."/>
            <person name="Garciarrubio A."/>
            <person name="Bobes R.J."/>
            <person name="Fragoso G."/>
            <person name="Sanchez-Flores A."/>
            <person name="Estrada K."/>
            <person name="Cevallos M.A."/>
            <person name="Morett E."/>
            <person name="Gonzalez V."/>
            <person name="Portillo T."/>
            <person name="Ochoa-Leyva A."/>
            <person name="Jose M.V."/>
            <person name="Sciutto E."/>
            <person name="Landa A."/>
            <person name="Jimenez L."/>
            <person name="Valdes V."/>
            <person name="Carrero J.C."/>
            <person name="Larralde C."/>
            <person name="Morales-Montor J."/>
            <person name="Limon-Lason J."/>
            <person name="Soberon X."/>
            <person name="Laclette J.P."/>
        </authorList>
    </citation>
    <scope>NUCLEOTIDE SEQUENCE [LARGE SCALE GENOMIC DNA]</scope>
</reference>
<sequence length="97" mass="10557">MRSAYKAAEGGGGRGGRTMDASRNRIDAQRTHYVAKVTTLQLFSKATPRSHTTQLVHKAPHLPTTRDQRVPVSACCQSREFQVVFGSTIDVAGTSQL</sequence>
<evidence type="ECO:0000256" key="1">
    <source>
        <dbReference type="SAM" id="MobiDB-lite"/>
    </source>
</evidence>
<dbReference type="Proteomes" id="UP000017246">
    <property type="component" value="Unassembled WGS sequence"/>
</dbReference>
<evidence type="ECO:0000313" key="2">
    <source>
        <dbReference type="EMBL" id="CDS36475.1"/>
    </source>
</evidence>